<dbReference type="InterPro" id="IPR036860">
    <property type="entry name" value="SH2_dom_sf"/>
</dbReference>
<name>A0ABD2MBJ6_9BILA</name>
<evidence type="ECO:0000256" key="1">
    <source>
        <dbReference type="ARBA" id="ARBA00022999"/>
    </source>
</evidence>
<feature type="region of interest" description="Disordered" evidence="3">
    <location>
        <begin position="544"/>
        <end position="564"/>
    </location>
</feature>
<accession>A0ABD2MBJ6</accession>
<keyword evidence="6" id="KW-1185">Reference proteome</keyword>
<protein>
    <recommendedName>
        <fullName evidence="4">SH2 domain-containing protein</fullName>
    </recommendedName>
</protein>
<dbReference type="PANTHER" id="PTHR15832">
    <property type="entry name" value="SHC (SRC HOMOLOGY DOMAIN C-TERMINAL) ADAPTOR HOMOLOG"/>
    <property type="match status" value="1"/>
</dbReference>
<feature type="compositionally biased region" description="Polar residues" evidence="3">
    <location>
        <begin position="15"/>
        <end position="25"/>
    </location>
</feature>
<dbReference type="AlphaFoldDB" id="A0ABD2MBJ6"/>
<dbReference type="InterPro" id="IPR011993">
    <property type="entry name" value="PH-like_dom_sf"/>
</dbReference>
<evidence type="ECO:0000313" key="5">
    <source>
        <dbReference type="EMBL" id="KAL3124407.1"/>
    </source>
</evidence>
<feature type="compositionally biased region" description="Basic and acidic residues" evidence="3">
    <location>
        <begin position="368"/>
        <end position="377"/>
    </location>
</feature>
<evidence type="ECO:0000313" key="6">
    <source>
        <dbReference type="Proteomes" id="UP001620626"/>
    </source>
</evidence>
<evidence type="ECO:0000259" key="4">
    <source>
        <dbReference type="PROSITE" id="PS50001"/>
    </source>
</evidence>
<feature type="region of interest" description="Disordered" evidence="3">
    <location>
        <begin position="1"/>
        <end position="43"/>
    </location>
</feature>
<dbReference type="InterPro" id="IPR000980">
    <property type="entry name" value="SH2"/>
</dbReference>
<dbReference type="CDD" id="cd00173">
    <property type="entry name" value="SH2"/>
    <property type="match status" value="1"/>
</dbReference>
<dbReference type="Pfam" id="PF00017">
    <property type="entry name" value="SH2"/>
    <property type="match status" value="1"/>
</dbReference>
<gene>
    <name evidence="5" type="ORF">niasHT_007690</name>
</gene>
<keyword evidence="1 2" id="KW-0727">SH2 domain</keyword>
<dbReference type="PROSITE" id="PS50001">
    <property type="entry name" value="SH2"/>
    <property type="match status" value="1"/>
</dbReference>
<reference evidence="5 6" key="1">
    <citation type="submission" date="2024-10" db="EMBL/GenBank/DDBJ databases">
        <authorList>
            <person name="Kim D."/>
        </authorList>
    </citation>
    <scope>NUCLEOTIDE SEQUENCE [LARGE SCALE GENOMIC DNA]</scope>
    <source>
        <strain evidence="5">BH-2024</strain>
    </source>
</reference>
<feature type="domain" description="SH2" evidence="4">
    <location>
        <begin position="402"/>
        <end position="516"/>
    </location>
</feature>
<proteinExistence type="predicted"/>
<comment type="caution">
    <text evidence="5">The sequence shown here is derived from an EMBL/GenBank/DDBJ whole genome shotgun (WGS) entry which is preliminary data.</text>
</comment>
<dbReference type="EMBL" id="JBICBT010000073">
    <property type="protein sequence ID" value="KAL3124407.1"/>
    <property type="molecule type" value="Genomic_DNA"/>
</dbReference>
<evidence type="ECO:0000256" key="3">
    <source>
        <dbReference type="SAM" id="MobiDB-lite"/>
    </source>
</evidence>
<sequence length="603" mass="67249">MRNGRKRTAKETAASPHNQQGTSDEFGTERSEGNGGGIGQEIGQLRNGLSWPVEWFGTFPIRKVTSENVAKRLDALLEFEEGNNADGASSGGRTARHGRRAFLRISETGIEVAGETEDGMEKAPPPLLSHSLRKVCCAVCRVRTAQLAYITREQHSHHGHHVPGRKLCHVFRVSTPLNAQHIQTALSDAFRQQKQWDEAAGEADEMANCHMDNGENDDGTTTMLMAWHPPDNAMAMCREKANFGSDGGTAAAGEHLLNTPTKRGTPSPFSSPFSAQMRFSSSSLFQRIFGGGSSTPKKQFADAGTSCSPAKKMMTPSTIGFRFRKPRWPLSNLRSSAVSATALTKRSSDQIPQNFRWHLSSPIRTLEKSAENEKKQNYEISPPNATKNEEEQLLYDDRIKEWIYPMDVGPMIEELEKLAYFCRPQEKDSVMSHLREMPVGHFALRLSGTRRRFLALSIRVERDEKNSKGIAHYLVLRNEHGFRIKGSKRYFQSLPMLITHHSVITDQLPCRLLLSDWRWTRGDANQRRRQSSGGSTLAVLRATEENKARNPSGGGQRQNAADGTTIRWRKDALSSMAWRQNGGLRRTNSSTLISSQSSTFLSA</sequence>
<dbReference type="Gene3D" id="2.30.29.30">
    <property type="entry name" value="Pleckstrin-homology domain (PH domain)/Phosphotyrosine-binding domain (PTB)"/>
    <property type="match status" value="1"/>
</dbReference>
<feature type="region of interest" description="Disordered" evidence="3">
    <location>
        <begin position="368"/>
        <end position="390"/>
    </location>
</feature>
<dbReference type="SMART" id="SM00252">
    <property type="entry name" value="SH2"/>
    <property type="match status" value="1"/>
</dbReference>
<evidence type="ECO:0000256" key="2">
    <source>
        <dbReference type="PROSITE-ProRule" id="PRU00191"/>
    </source>
</evidence>
<dbReference type="SUPFAM" id="SSF50729">
    <property type="entry name" value="PH domain-like"/>
    <property type="match status" value="1"/>
</dbReference>
<dbReference type="SUPFAM" id="SSF55550">
    <property type="entry name" value="SH2 domain"/>
    <property type="match status" value="1"/>
</dbReference>
<organism evidence="5 6">
    <name type="scientific">Heterodera trifolii</name>
    <dbReference type="NCBI Taxonomy" id="157864"/>
    <lineage>
        <taxon>Eukaryota</taxon>
        <taxon>Metazoa</taxon>
        <taxon>Ecdysozoa</taxon>
        <taxon>Nematoda</taxon>
        <taxon>Chromadorea</taxon>
        <taxon>Rhabditida</taxon>
        <taxon>Tylenchina</taxon>
        <taxon>Tylenchomorpha</taxon>
        <taxon>Tylenchoidea</taxon>
        <taxon>Heteroderidae</taxon>
        <taxon>Heteroderinae</taxon>
        <taxon>Heterodera</taxon>
    </lineage>
</organism>
<dbReference type="Gene3D" id="3.30.505.10">
    <property type="entry name" value="SH2 domain"/>
    <property type="match status" value="1"/>
</dbReference>
<dbReference type="PANTHER" id="PTHR15832:SF2">
    <property type="entry name" value="SH2 DOMAIN-CONTAINING PROTEIN"/>
    <property type="match status" value="1"/>
</dbReference>
<dbReference type="Proteomes" id="UP001620626">
    <property type="component" value="Unassembled WGS sequence"/>
</dbReference>